<reference evidence="2 5" key="1">
    <citation type="submission" date="2015-10" db="EMBL/GenBank/DDBJ databases">
        <title>Tn-seq of a polymicrobial infection.</title>
        <authorList>
            <person name="Stacy A."/>
            <person name="Rumbaugh K.P."/>
            <person name="Whiteley M."/>
        </authorList>
    </citation>
    <scope>NUCLEOTIDE SEQUENCE [LARGE SCALE GENOMIC DNA]</scope>
    <source>
        <strain evidence="2 5">624</strain>
    </source>
</reference>
<keyword evidence="6" id="KW-1185">Reference proteome</keyword>
<evidence type="ECO:0000313" key="5">
    <source>
        <dbReference type="Proteomes" id="UP000072236"/>
    </source>
</evidence>
<evidence type="ECO:0000313" key="3">
    <source>
        <dbReference type="EMBL" id="PHO21367.1"/>
    </source>
</evidence>
<evidence type="ECO:0000259" key="1">
    <source>
        <dbReference type="Pfam" id="PF11860"/>
    </source>
</evidence>
<reference evidence="4 7" key="3">
    <citation type="submission" date="2019-08" db="EMBL/GenBank/DDBJ databases">
        <title>Whole genome sequencing of Aggregatibacter actinomycetemcomitans cultured from blood stream infections in Denmark reveals a novel phylogenetic lineage expressing serotype a membrane O polysaccharide.</title>
        <authorList>
            <person name="Nedergaard S."/>
            <person name="Kobel C.M."/>
            <person name="Nielsen M.B."/>
            <person name="Moeller R.T."/>
            <person name="Jensen A.B."/>
            <person name="Noerskov-Lauritsen N."/>
        </authorList>
    </citation>
    <scope>NUCLEOTIDE SEQUENCE [LARGE SCALE GENOMIC DNA]</scope>
    <source>
        <strain evidence="4 7">PN_563</strain>
    </source>
</reference>
<accession>A0A142FY42</accession>
<evidence type="ECO:0000313" key="4">
    <source>
        <dbReference type="EMBL" id="TYA40083.1"/>
    </source>
</evidence>
<dbReference type="Proteomes" id="UP000226080">
    <property type="component" value="Unassembled WGS sequence"/>
</dbReference>
<organism evidence="4 7">
    <name type="scientific">Aggregatibacter actinomycetemcomitans</name>
    <name type="common">Actinobacillus actinomycetemcomitans</name>
    <name type="synonym">Haemophilus actinomycetemcomitans</name>
    <dbReference type="NCBI Taxonomy" id="714"/>
    <lineage>
        <taxon>Bacteria</taxon>
        <taxon>Pseudomonadati</taxon>
        <taxon>Pseudomonadota</taxon>
        <taxon>Gammaproteobacteria</taxon>
        <taxon>Pasteurellales</taxon>
        <taxon>Pasteurellaceae</taxon>
        <taxon>Aggregatibacter</taxon>
    </lineage>
</organism>
<dbReference type="EMBL" id="VSED01000001">
    <property type="protein sequence ID" value="TYA40083.1"/>
    <property type="molecule type" value="Genomic_DNA"/>
</dbReference>
<dbReference type="EMBL" id="PCGW01000002">
    <property type="protein sequence ID" value="PHO21367.1"/>
    <property type="molecule type" value="Genomic_DNA"/>
</dbReference>
<dbReference type="EMBL" id="CP012959">
    <property type="protein sequence ID" value="AMQ93322.1"/>
    <property type="molecule type" value="Genomic_DNA"/>
</dbReference>
<dbReference type="Proteomes" id="UP000072236">
    <property type="component" value="Chromosome"/>
</dbReference>
<dbReference type="OrthoDB" id="1523598at2"/>
<evidence type="ECO:0000313" key="6">
    <source>
        <dbReference type="Proteomes" id="UP000226080"/>
    </source>
</evidence>
<dbReference type="AlphaFoldDB" id="A0A142FY42"/>
<dbReference type="InterPro" id="IPR024408">
    <property type="entry name" value="Muramidase"/>
</dbReference>
<proteinExistence type="predicted"/>
<dbReference type="Pfam" id="PF11860">
    <property type="entry name" value="Muramidase"/>
    <property type="match status" value="1"/>
</dbReference>
<evidence type="ECO:0000313" key="2">
    <source>
        <dbReference type="EMBL" id="AMQ93322.1"/>
    </source>
</evidence>
<sequence length="85" mass="9937">MGSYYSHGGYANPTELEEATHLCELQQFVYFKNFLSKVSPKIIKPMREKNWAMIAEIYNGPGYRDGAYDVKMRDTYNKYIALKNK</sequence>
<name>A0A142FY42_AGGAC</name>
<dbReference type="KEGG" id="aact:ACT75_01685"/>
<feature type="domain" description="N-acetylmuramidase" evidence="1">
    <location>
        <begin position="1"/>
        <end position="79"/>
    </location>
</feature>
<reference evidence="3 6" key="2">
    <citation type="submission" date="2017-10" db="EMBL/GenBank/DDBJ databases">
        <title>Draft genome sequences of Aggregatibacter actinomycetemcomitans strains 310a and 310b.</title>
        <authorList>
            <person name="May A.C."/>
            <person name="Ohta H."/>
            <person name="Maeda H."/>
            <person name="Kokeguchi S."/>
            <person name="Cugini C."/>
        </authorList>
    </citation>
    <scope>NUCLEOTIDE SEQUENCE [LARGE SCALE GENOMIC DNA]</scope>
    <source>
        <strain evidence="3 6">310b</strain>
    </source>
</reference>
<gene>
    <name evidence="2" type="ORF">ACT75_01685</name>
    <name evidence="3" type="ORF">CQR80_01175</name>
    <name evidence="4" type="ORF">FXB79_00035</name>
</gene>
<protein>
    <submittedName>
        <fullName evidence="3">DUF3380 domain-containing protein</fullName>
    </submittedName>
    <submittedName>
        <fullName evidence="4">N-acetylmuramidase family protein</fullName>
    </submittedName>
</protein>
<evidence type="ECO:0000313" key="7">
    <source>
        <dbReference type="Proteomes" id="UP000323012"/>
    </source>
</evidence>
<dbReference type="Proteomes" id="UP000323012">
    <property type="component" value="Unassembled WGS sequence"/>
</dbReference>